<dbReference type="Proteomes" id="UP000570823">
    <property type="component" value="Unassembled WGS sequence"/>
</dbReference>
<sequence length="420" mass="47084">MAKGVRTGTSFHKSDATYLRNTQEMIARKTHNGEITPQDAGLLREYLAEITAESGISAVRQYKIAIQIVGLRRFLPPFAGATAGDLYTAVNKIRAATGEDSAPLFKQNTVSDMVRFLRRFYLWMIENGYSAIPEAKVKKIKPPAYQRMTKTAEELLTEDEIRAMLEAARTPKDRALLATLYESGCRIGELGTLTWGQVKFTNWNVTLNVDGKTQKPRYVPLVIARPYLAAWKAAYPKKITPEAHVFLTATTQQPLQYAGVVKQFRVIAQRAGVKKHINPHLFRHSRITHLIQQGMPESVIKLMMWGSLNTGMFQTYAHLTNRDIDTAMAKLTGVTTEEEERSVALEAKQCPRCHSVNGPTYHFCATCGLALDQDAEIELRGAQEATDEYYIKKILTNPAMLEKLTRTLQNITEASGSTRT</sequence>
<dbReference type="GO" id="GO:0003677">
    <property type="term" value="F:DNA binding"/>
    <property type="evidence" value="ECO:0007669"/>
    <property type="project" value="InterPro"/>
</dbReference>
<dbReference type="SUPFAM" id="SSF56349">
    <property type="entry name" value="DNA breaking-rejoining enzymes"/>
    <property type="match status" value="1"/>
</dbReference>
<protein>
    <submittedName>
        <fullName evidence="3">Tyrosine-type recombinase/integrase</fullName>
    </submittedName>
</protein>
<evidence type="ECO:0000313" key="4">
    <source>
        <dbReference type="Proteomes" id="UP000570823"/>
    </source>
</evidence>
<dbReference type="AlphaFoldDB" id="A0A7K4HMP6"/>
<dbReference type="Pfam" id="PF00589">
    <property type="entry name" value="Phage_integrase"/>
    <property type="match status" value="1"/>
</dbReference>
<evidence type="ECO:0000259" key="2">
    <source>
        <dbReference type="PROSITE" id="PS51898"/>
    </source>
</evidence>
<dbReference type="InterPro" id="IPR050090">
    <property type="entry name" value="Tyrosine_recombinase_XerCD"/>
</dbReference>
<dbReference type="PANTHER" id="PTHR30349">
    <property type="entry name" value="PHAGE INTEGRASE-RELATED"/>
    <property type="match status" value="1"/>
</dbReference>
<organism evidence="3 4">
    <name type="scientific">Methanofollis tationis</name>
    <dbReference type="NCBI Taxonomy" id="81417"/>
    <lineage>
        <taxon>Archaea</taxon>
        <taxon>Methanobacteriati</taxon>
        <taxon>Methanobacteriota</taxon>
        <taxon>Stenosarchaea group</taxon>
        <taxon>Methanomicrobia</taxon>
        <taxon>Methanomicrobiales</taxon>
        <taxon>Methanomicrobiaceae</taxon>
        <taxon>Methanofollis</taxon>
    </lineage>
</organism>
<dbReference type="OrthoDB" id="3343at2157"/>
<feature type="domain" description="Tyr recombinase" evidence="2">
    <location>
        <begin position="151"/>
        <end position="329"/>
    </location>
</feature>
<gene>
    <name evidence="3" type="ORF">HWN36_03820</name>
</gene>
<dbReference type="PROSITE" id="PS51898">
    <property type="entry name" value="TYR_RECOMBINASE"/>
    <property type="match status" value="1"/>
</dbReference>
<name>A0A7K4HMP6_9EURY</name>
<dbReference type="InterPro" id="IPR002104">
    <property type="entry name" value="Integrase_catalytic"/>
</dbReference>
<proteinExistence type="predicted"/>
<dbReference type="Gene3D" id="1.10.443.10">
    <property type="entry name" value="Intergrase catalytic core"/>
    <property type="match status" value="1"/>
</dbReference>
<comment type="caution">
    <text evidence="3">The sequence shown here is derived from an EMBL/GenBank/DDBJ whole genome shotgun (WGS) entry which is preliminary data.</text>
</comment>
<keyword evidence="1" id="KW-0233">DNA recombination</keyword>
<dbReference type="InterPro" id="IPR011010">
    <property type="entry name" value="DNA_brk_join_enz"/>
</dbReference>
<dbReference type="GO" id="GO:0006310">
    <property type="term" value="P:DNA recombination"/>
    <property type="evidence" value="ECO:0007669"/>
    <property type="project" value="UniProtKB-KW"/>
</dbReference>
<dbReference type="PANTHER" id="PTHR30349:SF87">
    <property type="entry name" value="TRANSPOSASE A"/>
    <property type="match status" value="1"/>
</dbReference>
<dbReference type="RefSeq" id="WP_176788154.1">
    <property type="nucleotide sequence ID" value="NZ_JABXWR010000001.1"/>
</dbReference>
<accession>A0A7K4HMP6</accession>
<dbReference type="InterPro" id="IPR013762">
    <property type="entry name" value="Integrase-like_cat_sf"/>
</dbReference>
<dbReference type="EMBL" id="JABXWR010000001">
    <property type="protein sequence ID" value="NVO66459.1"/>
    <property type="molecule type" value="Genomic_DNA"/>
</dbReference>
<evidence type="ECO:0000256" key="1">
    <source>
        <dbReference type="ARBA" id="ARBA00023172"/>
    </source>
</evidence>
<reference evidence="3 4" key="1">
    <citation type="submission" date="2020-06" db="EMBL/GenBank/DDBJ databases">
        <title>Methanofollis fontis sp. nov., a methanogen isolated from marine sediments near a cold seep at Four-Way Closure Ridge offshore southwestern Taiwan.</title>
        <authorList>
            <person name="Chen S.-C."/>
            <person name="Teng N.-H."/>
            <person name="Lin Y.-S."/>
            <person name="Lai M.-C."/>
            <person name="Chen H.-H."/>
            <person name="Wang C.-C."/>
        </authorList>
    </citation>
    <scope>NUCLEOTIDE SEQUENCE [LARGE SCALE GENOMIC DNA]</scope>
    <source>
        <strain evidence="3 4">DSM 2702</strain>
    </source>
</reference>
<dbReference type="GO" id="GO:0015074">
    <property type="term" value="P:DNA integration"/>
    <property type="evidence" value="ECO:0007669"/>
    <property type="project" value="InterPro"/>
</dbReference>
<evidence type="ECO:0000313" key="3">
    <source>
        <dbReference type="EMBL" id="NVO66459.1"/>
    </source>
</evidence>
<keyword evidence="4" id="KW-1185">Reference proteome</keyword>